<evidence type="ECO:0000256" key="4">
    <source>
        <dbReference type="RuleBase" id="RU362029"/>
    </source>
</evidence>
<evidence type="ECO:0000256" key="3">
    <source>
        <dbReference type="PROSITE-ProRule" id="PRU01282"/>
    </source>
</evidence>
<comment type="similarity">
    <text evidence="1 3 4">Belongs to the ArsC family.</text>
</comment>
<dbReference type="PROSITE" id="PS51353">
    <property type="entry name" value="ARSC"/>
    <property type="match status" value="1"/>
</dbReference>
<dbReference type="PANTHER" id="PTHR30041">
    <property type="entry name" value="ARSENATE REDUCTASE"/>
    <property type="match status" value="1"/>
</dbReference>
<dbReference type="Proteomes" id="UP000054858">
    <property type="component" value="Unassembled WGS sequence"/>
</dbReference>
<dbReference type="PATRIC" id="fig|29423.5.peg.1221"/>
<dbReference type="Pfam" id="PF03960">
    <property type="entry name" value="ArsC"/>
    <property type="match status" value="1"/>
</dbReference>
<dbReference type="AlphaFoldDB" id="A0A0W0X3E9"/>
<dbReference type="EC" id="1.20.4.1" evidence="4"/>
<dbReference type="Gene3D" id="3.40.30.10">
    <property type="entry name" value="Glutaredoxin"/>
    <property type="match status" value="1"/>
</dbReference>
<comment type="caution">
    <text evidence="5">The sequence shown here is derived from an EMBL/GenBank/DDBJ whole genome shotgun (WGS) entry which is preliminary data.</text>
</comment>
<accession>A0A0W0X3E9</accession>
<name>A0A0W0X3E9_9GAMM</name>
<dbReference type="GO" id="GO:0008794">
    <property type="term" value="F:arsenate reductase (glutaredoxin) activity"/>
    <property type="evidence" value="ECO:0007669"/>
    <property type="project" value="UniProtKB-UniRule"/>
</dbReference>
<reference evidence="5 6" key="1">
    <citation type="submission" date="2015-11" db="EMBL/GenBank/DDBJ databases">
        <title>Genomic analysis of 38 Legionella species identifies large and diverse effector repertoires.</title>
        <authorList>
            <person name="Burstein D."/>
            <person name="Amaro F."/>
            <person name="Zusman T."/>
            <person name="Lifshitz Z."/>
            <person name="Cohen O."/>
            <person name="Gilbert J.A."/>
            <person name="Pupko T."/>
            <person name="Shuman H.A."/>
            <person name="Segal G."/>
        </authorList>
    </citation>
    <scope>NUCLEOTIDE SEQUENCE [LARGE SCALE GENOMIC DNA]</scope>
    <source>
        <strain evidence="5 6">Oak Ridge-10</strain>
    </source>
</reference>
<dbReference type="NCBIfam" id="TIGR00014">
    <property type="entry name" value="arsC"/>
    <property type="match status" value="1"/>
</dbReference>
<dbReference type="CDD" id="cd03034">
    <property type="entry name" value="ArsC_ArsC"/>
    <property type="match status" value="1"/>
</dbReference>
<evidence type="ECO:0000256" key="2">
    <source>
        <dbReference type="ARBA" id="ARBA00023002"/>
    </source>
</evidence>
<dbReference type="InterPro" id="IPR036249">
    <property type="entry name" value="Thioredoxin-like_sf"/>
</dbReference>
<dbReference type="RefSeq" id="WP_025384816.1">
    <property type="nucleotide sequence ID" value="NZ_LCUA01000038.1"/>
</dbReference>
<dbReference type="EMBL" id="LNYP01000023">
    <property type="protein sequence ID" value="KTD39046.1"/>
    <property type="molecule type" value="Genomic_DNA"/>
</dbReference>
<dbReference type="PANTHER" id="PTHR30041:SF4">
    <property type="entry name" value="ARSENATE REDUCTASE"/>
    <property type="match status" value="1"/>
</dbReference>
<dbReference type="InterPro" id="IPR006660">
    <property type="entry name" value="Arsenate_reductase-like"/>
</dbReference>
<evidence type="ECO:0000313" key="6">
    <source>
        <dbReference type="Proteomes" id="UP000054858"/>
    </source>
</evidence>
<proteinExistence type="inferred from homology"/>
<dbReference type="SUPFAM" id="SSF52833">
    <property type="entry name" value="Thioredoxin-like"/>
    <property type="match status" value="1"/>
</dbReference>
<dbReference type="InterPro" id="IPR006659">
    <property type="entry name" value="Arsenate_reductase"/>
</dbReference>
<comment type="catalytic activity">
    <reaction evidence="4">
        <text>[glutaredoxin]-dithiol + arsenate + glutathione + H(+) = glutathionyl-S-S-[glutaredoxin] + arsenite + H2O</text>
        <dbReference type="Rhea" id="RHEA:22016"/>
        <dbReference type="Rhea" id="RHEA-COMP:10729"/>
        <dbReference type="Rhea" id="RHEA-COMP:17668"/>
        <dbReference type="ChEBI" id="CHEBI:15377"/>
        <dbReference type="ChEBI" id="CHEBI:15378"/>
        <dbReference type="ChEBI" id="CHEBI:29242"/>
        <dbReference type="ChEBI" id="CHEBI:29950"/>
        <dbReference type="ChEBI" id="CHEBI:48597"/>
        <dbReference type="ChEBI" id="CHEBI:57925"/>
        <dbReference type="ChEBI" id="CHEBI:146199"/>
        <dbReference type="EC" id="1.20.4.1"/>
    </reaction>
</comment>
<gene>
    <name evidence="5" type="primary">yfgD</name>
    <name evidence="5" type="ORF">Loak_1167</name>
</gene>
<protein>
    <recommendedName>
        <fullName evidence="4">Arsenate reductase</fullName>
        <ecNumber evidence="4">1.20.4.1</ecNumber>
    </recommendedName>
</protein>
<keyword evidence="2 4" id="KW-0560">Oxidoreductase</keyword>
<evidence type="ECO:0000256" key="1">
    <source>
        <dbReference type="ARBA" id="ARBA00007198"/>
    </source>
</evidence>
<organism evidence="5 6">
    <name type="scientific">Legionella oakridgensis</name>
    <dbReference type="NCBI Taxonomy" id="29423"/>
    <lineage>
        <taxon>Bacteria</taxon>
        <taxon>Pseudomonadati</taxon>
        <taxon>Pseudomonadota</taxon>
        <taxon>Gammaproteobacteria</taxon>
        <taxon>Legionellales</taxon>
        <taxon>Legionellaceae</taxon>
        <taxon>Legionella</taxon>
    </lineage>
</organism>
<sequence>MQDITIYHNPRCSKSREALEILRNKGFNPIVIDYLKTPLDFEQLKTLRSHFAFKDFVRTNEHVFKEQGLSLDNEVQILQAMLKEPILMQRPIVTYKGRAVIGRPPEKVLELFD</sequence>
<evidence type="ECO:0000313" key="5">
    <source>
        <dbReference type="EMBL" id="KTD39046.1"/>
    </source>
</evidence>